<protein>
    <recommendedName>
        <fullName evidence="10">Aconitate hydratase</fullName>
        <shortName evidence="10">Aconitase</shortName>
        <ecNumber evidence="10">4.2.1.3</ecNumber>
    </recommendedName>
</protein>
<evidence type="ECO:0000256" key="3">
    <source>
        <dbReference type="ARBA" id="ARBA00007185"/>
    </source>
</evidence>
<dbReference type="InterPro" id="IPR015931">
    <property type="entry name" value="Acnase/IPM_dHydase_lsu_aba_1/3"/>
</dbReference>
<gene>
    <name evidence="13" type="primary">acnA</name>
    <name evidence="13" type="ORF">H8R02_08825</name>
</gene>
<dbReference type="InterPro" id="IPR001030">
    <property type="entry name" value="Acoase/IPM_deHydtase_lsu_aba"/>
</dbReference>
<keyword evidence="5" id="KW-0479">Metal-binding</keyword>
<dbReference type="PRINTS" id="PR00415">
    <property type="entry name" value="ACONITASE"/>
</dbReference>
<dbReference type="InterPro" id="IPR036008">
    <property type="entry name" value="Aconitase_4Fe-4S_dom"/>
</dbReference>
<evidence type="ECO:0000259" key="12">
    <source>
        <dbReference type="Pfam" id="PF00694"/>
    </source>
</evidence>
<evidence type="ECO:0000256" key="6">
    <source>
        <dbReference type="ARBA" id="ARBA00023004"/>
    </source>
</evidence>
<proteinExistence type="inferred from homology"/>
<keyword evidence="7 10" id="KW-0411">Iron-sulfur</keyword>
<dbReference type="Pfam" id="PF00330">
    <property type="entry name" value="Aconitase"/>
    <property type="match status" value="1"/>
</dbReference>
<evidence type="ECO:0000256" key="4">
    <source>
        <dbReference type="ARBA" id="ARBA00022485"/>
    </source>
</evidence>
<dbReference type="GO" id="GO:0003994">
    <property type="term" value="F:aconitate hydratase activity"/>
    <property type="evidence" value="ECO:0007669"/>
    <property type="project" value="UniProtKB-EC"/>
</dbReference>
<dbReference type="PANTHER" id="PTHR11670">
    <property type="entry name" value="ACONITASE/IRON-RESPONSIVE ELEMENT FAMILY MEMBER"/>
    <property type="match status" value="1"/>
</dbReference>
<dbReference type="Proteomes" id="UP000596827">
    <property type="component" value="Unassembled WGS sequence"/>
</dbReference>
<dbReference type="NCBIfam" id="NF006757">
    <property type="entry name" value="PRK09277.1"/>
    <property type="match status" value="1"/>
</dbReference>
<evidence type="ECO:0000313" key="13">
    <source>
        <dbReference type="EMBL" id="MBC5764550.1"/>
    </source>
</evidence>
<comment type="function">
    <text evidence="10">Catalyzes the isomerization of citrate to isocitrate via cis-aconitate.</text>
</comment>
<dbReference type="PROSITE" id="PS00450">
    <property type="entry name" value="ACONITASE_1"/>
    <property type="match status" value="1"/>
</dbReference>
<comment type="cofactor">
    <cofactor evidence="1">
        <name>[4Fe-4S] cluster</name>
        <dbReference type="ChEBI" id="CHEBI:49883"/>
    </cofactor>
</comment>
<reference evidence="13" key="1">
    <citation type="submission" date="2020-08" db="EMBL/GenBank/DDBJ databases">
        <title>Ramlibacter sp. GTP1 16S ribosomal RNA gene genome sequencing and assembly.</title>
        <authorList>
            <person name="Kang M."/>
        </authorList>
    </citation>
    <scope>NUCLEOTIDE SEQUENCE</scope>
    <source>
        <strain evidence="13">GTP1</strain>
    </source>
</reference>
<dbReference type="Pfam" id="PF00694">
    <property type="entry name" value="Aconitase_C"/>
    <property type="match status" value="1"/>
</dbReference>
<comment type="similarity">
    <text evidence="3 10">Belongs to the aconitase/IPM isomerase family.</text>
</comment>
<sequence>MSSVERRPQQAFLQPVGTTGLRGYSLAAAAGGEAAVARLPYCLRVLAENVLRHIGTNGVTQDDFARLVNWSPAQAEAVEVPFHPARVLMQDYTGIPSLVDLAMLRDGMRDASGDPTRVNPRIPVDLVIDHSLIVDAAGSADAERINMAREFERNAERFALAKWAQQAFPNLRVVPPGRGILHQVNVEHIAQVVRAEDGIAFPDTMVGTDSHSTMVNGLGVLGWGVGGIEAEAAMMGLPLVTAVKRVVGVKLTGALREGVTATDLVLTLTQLLRKAGVVDALVEFFGPALDTLGVADRATLANMAPEYGSNCALYPVDALTIEYLRLTGREAQRVEAYARFQGLWRDASTPEPLYTDVVQLHLAEVVPSVAGPRKPHELRALDTVAALHASGAGAAAGAARVPGAFDATRRVDAVSDGAVVIAAITSCTNTSNPSVMLAAGLLARNAVARGLRTRPWVKTSLTPGSRAVGEYLRAAGLQDALDALGFNIAGYGCATCGGNSGELAHDVEAAIRAQDLAVCSVLSGNRNFEARVHQLVKGNYLMSPPLVVAYALAGHMGVDLTREPLGTDRDGKPVMLRELWPSDDEVQQAVQRFVGREVFERGYRNLFEGAESWQQLRVAGSELFPWDARSTYIRKPPYLDADLAKGSGPIEGARALLVLGDGITTDHISPAAAIAPQSPAAQYLRSHGVKDEDFNAYGSRRSNHEVMVRGAFANIRLRNELVDREGGCTRIAGTSEVTTVYEAAERYREQGTPLVIVAGKDYGAGSSRDWAAKGTRLLGVKAVIAEGFERIHRSNLANMGVLPLQFMGGQTRKTLGLDGSEQYFIDTALAAPGATMQVTIRRSSGTTITIDCRCRLDTASEVEVWRAGGMMPFVHNRLSVIPAQAGIQSVQRLGSPPPRG</sequence>
<dbReference type="Gene3D" id="6.10.190.10">
    <property type="match status" value="1"/>
</dbReference>
<dbReference type="RefSeq" id="WP_187081014.1">
    <property type="nucleotide sequence ID" value="NZ_JACORU010000002.1"/>
</dbReference>
<dbReference type="SUPFAM" id="SSF52016">
    <property type="entry name" value="LeuD/IlvD-like"/>
    <property type="match status" value="1"/>
</dbReference>
<evidence type="ECO:0000256" key="10">
    <source>
        <dbReference type="RuleBase" id="RU361275"/>
    </source>
</evidence>
<dbReference type="CDD" id="cd01580">
    <property type="entry name" value="AcnA_IRP_Swivel"/>
    <property type="match status" value="1"/>
</dbReference>
<dbReference type="NCBIfam" id="NF009520">
    <property type="entry name" value="PRK12881.1"/>
    <property type="match status" value="1"/>
</dbReference>
<comment type="pathway">
    <text evidence="2">Carbohydrate metabolism; tricarboxylic acid cycle; isocitrate from oxaloacetate: step 2/2.</text>
</comment>
<dbReference type="InterPro" id="IPR044137">
    <property type="entry name" value="AcnA_IRP_Swivel"/>
</dbReference>
<keyword evidence="14" id="KW-1185">Reference proteome</keyword>
<dbReference type="AlphaFoldDB" id="A0A923M5X6"/>
<evidence type="ECO:0000313" key="14">
    <source>
        <dbReference type="Proteomes" id="UP000596827"/>
    </source>
</evidence>
<name>A0A923M5X6_9BURK</name>
<evidence type="ECO:0000256" key="1">
    <source>
        <dbReference type="ARBA" id="ARBA00001966"/>
    </source>
</evidence>
<dbReference type="SUPFAM" id="SSF53732">
    <property type="entry name" value="Aconitase iron-sulfur domain"/>
    <property type="match status" value="1"/>
</dbReference>
<evidence type="ECO:0000259" key="11">
    <source>
        <dbReference type="Pfam" id="PF00330"/>
    </source>
</evidence>
<evidence type="ECO:0000256" key="9">
    <source>
        <dbReference type="ARBA" id="ARBA00023501"/>
    </source>
</evidence>
<dbReference type="EMBL" id="JACORU010000002">
    <property type="protein sequence ID" value="MBC5764550.1"/>
    <property type="molecule type" value="Genomic_DNA"/>
</dbReference>
<comment type="caution">
    <text evidence="13">The sequence shown here is derived from an EMBL/GenBank/DDBJ whole genome shotgun (WGS) entry which is preliminary data.</text>
</comment>
<dbReference type="InterPro" id="IPR018136">
    <property type="entry name" value="Aconitase_4Fe-4S_BS"/>
</dbReference>
<feature type="domain" description="Aconitase A/isopropylmalate dehydratase small subunit swivel" evidence="12">
    <location>
        <begin position="681"/>
        <end position="806"/>
    </location>
</feature>
<dbReference type="InterPro" id="IPR015928">
    <property type="entry name" value="Aconitase/3IPM_dehydase_swvl"/>
</dbReference>
<dbReference type="NCBIfam" id="TIGR01341">
    <property type="entry name" value="aconitase_1"/>
    <property type="match status" value="1"/>
</dbReference>
<keyword evidence="4 10" id="KW-0004">4Fe-4S</keyword>
<dbReference type="Gene3D" id="3.20.19.10">
    <property type="entry name" value="Aconitase, domain 4"/>
    <property type="match status" value="1"/>
</dbReference>
<feature type="domain" description="Aconitase/3-isopropylmalate dehydratase large subunit alpha/beta/alpha" evidence="11">
    <location>
        <begin position="77"/>
        <end position="554"/>
    </location>
</feature>
<dbReference type="FunFam" id="3.20.19.10:FF:000001">
    <property type="entry name" value="Aconitate hydratase"/>
    <property type="match status" value="1"/>
</dbReference>
<accession>A0A923M5X6</accession>
<keyword evidence="8 10" id="KW-0456">Lyase</keyword>
<dbReference type="InterPro" id="IPR006249">
    <property type="entry name" value="Aconitase/IRP2"/>
</dbReference>
<dbReference type="InterPro" id="IPR000573">
    <property type="entry name" value="AconitaseA/IPMdHydase_ssu_swvl"/>
</dbReference>
<keyword evidence="6 10" id="KW-0408">Iron</keyword>
<dbReference type="GO" id="GO:0046872">
    <property type="term" value="F:metal ion binding"/>
    <property type="evidence" value="ECO:0007669"/>
    <property type="project" value="UniProtKB-KW"/>
</dbReference>
<evidence type="ECO:0000256" key="2">
    <source>
        <dbReference type="ARBA" id="ARBA00004717"/>
    </source>
</evidence>
<evidence type="ECO:0000256" key="8">
    <source>
        <dbReference type="ARBA" id="ARBA00023239"/>
    </source>
</evidence>
<dbReference type="Gene3D" id="3.30.499.10">
    <property type="entry name" value="Aconitase, domain 3"/>
    <property type="match status" value="2"/>
</dbReference>
<evidence type="ECO:0000256" key="5">
    <source>
        <dbReference type="ARBA" id="ARBA00022723"/>
    </source>
</evidence>
<organism evidence="13 14">
    <name type="scientific">Ramlibacter albus</name>
    <dbReference type="NCBI Taxonomy" id="2079448"/>
    <lineage>
        <taxon>Bacteria</taxon>
        <taxon>Pseudomonadati</taxon>
        <taxon>Pseudomonadota</taxon>
        <taxon>Betaproteobacteria</taxon>
        <taxon>Burkholderiales</taxon>
        <taxon>Comamonadaceae</taxon>
        <taxon>Ramlibacter</taxon>
    </lineage>
</organism>
<dbReference type="GO" id="GO:0051539">
    <property type="term" value="F:4 iron, 4 sulfur cluster binding"/>
    <property type="evidence" value="ECO:0007669"/>
    <property type="project" value="UniProtKB-KW"/>
</dbReference>
<evidence type="ECO:0000256" key="7">
    <source>
        <dbReference type="ARBA" id="ARBA00023014"/>
    </source>
</evidence>
<comment type="catalytic activity">
    <reaction evidence="9 10">
        <text>citrate = D-threo-isocitrate</text>
        <dbReference type="Rhea" id="RHEA:10336"/>
        <dbReference type="ChEBI" id="CHEBI:15562"/>
        <dbReference type="ChEBI" id="CHEBI:16947"/>
        <dbReference type="EC" id="4.2.1.3"/>
    </reaction>
</comment>
<dbReference type="EC" id="4.2.1.3" evidence="10"/>